<name>A0A061AV00_RHOTO</name>
<feature type="compositionally biased region" description="Pro residues" evidence="7">
    <location>
        <begin position="142"/>
        <end position="154"/>
    </location>
</feature>
<evidence type="ECO:0000256" key="3">
    <source>
        <dbReference type="ARBA" id="ARBA00022776"/>
    </source>
</evidence>
<keyword evidence="2" id="KW-0132">Cell division</keyword>
<evidence type="ECO:0000256" key="2">
    <source>
        <dbReference type="ARBA" id="ARBA00022618"/>
    </source>
</evidence>
<feature type="region of interest" description="Disordered" evidence="7">
    <location>
        <begin position="65"/>
        <end position="98"/>
    </location>
</feature>
<dbReference type="GO" id="GO:0051301">
    <property type="term" value="P:cell division"/>
    <property type="evidence" value="ECO:0007669"/>
    <property type="project" value="UniProtKB-KW"/>
</dbReference>
<evidence type="ECO:0000256" key="1">
    <source>
        <dbReference type="ARBA" id="ARBA00016067"/>
    </source>
</evidence>
<evidence type="ECO:0000256" key="5">
    <source>
        <dbReference type="ARBA" id="ARBA00023306"/>
    </source>
</evidence>
<gene>
    <name evidence="9" type="ORF">RHTO0S_04e02916g</name>
</gene>
<feature type="coiled-coil region" evidence="6">
    <location>
        <begin position="648"/>
        <end position="675"/>
    </location>
</feature>
<feature type="compositionally biased region" description="Gly residues" evidence="7">
    <location>
        <begin position="76"/>
        <end position="87"/>
    </location>
</feature>
<dbReference type="GO" id="GO:0005680">
    <property type="term" value="C:anaphase-promoting complex"/>
    <property type="evidence" value="ECO:0007669"/>
    <property type="project" value="InterPro"/>
</dbReference>
<evidence type="ECO:0000256" key="4">
    <source>
        <dbReference type="ARBA" id="ARBA00022786"/>
    </source>
</evidence>
<dbReference type="GO" id="GO:0031145">
    <property type="term" value="P:anaphase-promoting complex-dependent catabolic process"/>
    <property type="evidence" value="ECO:0007669"/>
    <property type="project" value="InterPro"/>
</dbReference>
<dbReference type="AlphaFoldDB" id="A0A061AV00"/>
<protein>
    <recommendedName>
        <fullName evidence="1">Anaphase-promoting complex subunit 4</fullName>
    </recommendedName>
</protein>
<feature type="region of interest" description="Disordered" evidence="7">
    <location>
        <begin position="142"/>
        <end position="174"/>
    </location>
</feature>
<dbReference type="GO" id="GO:0034399">
    <property type="term" value="C:nuclear periphery"/>
    <property type="evidence" value="ECO:0007669"/>
    <property type="project" value="TreeGrafter"/>
</dbReference>
<dbReference type="InterPro" id="IPR024790">
    <property type="entry name" value="APC4_long_dom"/>
</dbReference>
<keyword evidence="6" id="KW-0175">Coiled coil</keyword>
<sequence length="946" mass="99851">MGGALQAVSTKTLPAASDLPANSLPPRASTSKLALLTSSPSAPDSKLALYRTSAAADLVWEWTPSPPPVDPSAGGPKPGGRLGLGLKGKGKAAQGAGGKIEQVVWSPTGTAIGTLVSPASASGPRNPSLALLSVQTGTPISPPIPLPAAAPANPPTSGSRSHLSWQALPSTAQPPDRLLTSFSLDLIRRLPALPKIAKETLPSAGDGAAPGPGIGLAGARIGGPGGSGGAGVFGAKQAMLERERAKEAQRALSMRSAIGEEGRFPRLAAMGGALVGTDAPEFGDEAVRAILRPQESGDGRAEDESVLCAGGADGAVHVFLGGSVYLGSIGVGGKVHAITAVPSSPDLAEPAISVLVHHSTSSTPLAVSRVDIPTPSTLPTVLHVSSTLSAHFEHAFEALQGARNMWDEARRIGKGWLQRIADVSRPHGVTTPPTTQLHLLLLTGRPTRSLHDFLASKMNERVLVKWEQAMGAALERLRKVAWMSVIPALERIVVMLKEVEAWSLWPDKFAPYSFSQVEVRQVICLACKAIAAMARMQREVEEEERCFKQFGAWLHFELDKVAQQEGSEIRPLANFFPLPVSHYVRHCLPATGSQISMYLSFGLATAPLSANGDLRAAEEWLNSRTAQSARSDQAVQRSSAESAGASLKEMLKRMAEELRGQVDASELEVRRLDQQLDLDIVAPVYTSSTDQDDKLSSDLQRDLPAPAFALAHPASALDPEYEARPPSRSTVDVTAAAHAESSPTQSIPVLLHLAVRSAAVLMDRAVRKATGDRASRSAAEGPDVGSATAIAVRTMLERDQRRHLIYELCVAGDTVYFSKRDPVGGSPVVQYVAHKLVTADGVSLRPMHFDFSGPQGVVFAFDRAAASPFLVTVDLAALKWEASLAPPGGPLPIASQYSLAEHFPPTALAFSRCTDDEPLVASLAAEGRRFEVLKLAANRADVDMQS</sequence>
<evidence type="ECO:0000256" key="6">
    <source>
        <dbReference type="SAM" id="Coils"/>
    </source>
</evidence>
<proteinExistence type="predicted"/>
<organism evidence="9">
    <name type="scientific">Rhodotorula toruloides</name>
    <name type="common">Yeast</name>
    <name type="synonym">Rhodosporidium toruloides</name>
    <dbReference type="NCBI Taxonomy" id="5286"/>
    <lineage>
        <taxon>Eukaryota</taxon>
        <taxon>Fungi</taxon>
        <taxon>Dikarya</taxon>
        <taxon>Basidiomycota</taxon>
        <taxon>Pucciniomycotina</taxon>
        <taxon>Microbotryomycetes</taxon>
        <taxon>Sporidiobolales</taxon>
        <taxon>Sporidiobolaceae</taxon>
        <taxon>Rhodotorula</taxon>
    </lineage>
</organism>
<reference evidence="9" key="1">
    <citation type="journal article" date="2014" name="Genome Announc.">
        <title>Draft genome sequence of Rhodosporidium toruloides CECT1137, an oleaginous yeast of biotechnological interest.</title>
        <authorList>
            <person name="Morin N."/>
            <person name="Calcas X."/>
            <person name="Devillers H."/>
            <person name="Durrens P."/>
            <person name="Sherman D.J."/>
            <person name="Nicaud J.-M."/>
            <person name="Neuveglise C."/>
        </authorList>
    </citation>
    <scope>NUCLEOTIDE SEQUENCE</scope>
    <source>
        <strain evidence="9">CECT1137</strain>
    </source>
</reference>
<dbReference type="Pfam" id="PF12896">
    <property type="entry name" value="ANAPC4"/>
    <property type="match status" value="1"/>
</dbReference>
<feature type="domain" description="Anaphase-promoting complex subunit 4 long" evidence="8">
    <location>
        <begin position="377"/>
        <end position="563"/>
    </location>
</feature>
<evidence type="ECO:0000256" key="7">
    <source>
        <dbReference type="SAM" id="MobiDB-lite"/>
    </source>
</evidence>
<accession>A0A061AV00</accession>
<keyword evidence="5" id="KW-0131">Cell cycle</keyword>
<feature type="region of interest" description="Disordered" evidence="7">
    <location>
        <begin position="1"/>
        <end position="27"/>
    </location>
</feature>
<dbReference type="InterPro" id="IPR024789">
    <property type="entry name" value="APC4"/>
</dbReference>
<dbReference type="OrthoDB" id="10259843at2759"/>
<keyword evidence="4" id="KW-0833">Ubl conjugation pathway</keyword>
<feature type="compositionally biased region" description="Polar residues" evidence="7">
    <location>
        <begin position="156"/>
        <end position="173"/>
    </location>
</feature>
<evidence type="ECO:0000313" key="9">
    <source>
        <dbReference type="EMBL" id="CDR39218.1"/>
    </source>
</evidence>
<dbReference type="EMBL" id="LK052939">
    <property type="protein sequence ID" value="CDR39218.1"/>
    <property type="molecule type" value="Genomic_DNA"/>
</dbReference>
<keyword evidence="3" id="KW-0498">Mitosis</keyword>
<evidence type="ECO:0000259" key="8">
    <source>
        <dbReference type="Pfam" id="PF12896"/>
    </source>
</evidence>
<dbReference type="GO" id="GO:0070979">
    <property type="term" value="P:protein K11-linked ubiquitination"/>
    <property type="evidence" value="ECO:0007669"/>
    <property type="project" value="TreeGrafter"/>
</dbReference>
<dbReference type="PANTHER" id="PTHR13260:SF0">
    <property type="entry name" value="ANAPHASE-PROMOTING COMPLEX SUBUNIT 4"/>
    <property type="match status" value="1"/>
</dbReference>
<dbReference type="PANTHER" id="PTHR13260">
    <property type="entry name" value="ANAPHASE PROMOTING COMPLEX SUBUNIT 4 APC4"/>
    <property type="match status" value="1"/>
</dbReference>